<feature type="domain" description="CobW C-terminal" evidence="8">
    <location>
        <begin position="260"/>
        <end position="339"/>
    </location>
</feature>
<evidence type="ECO:0000259" key="8">
    <source>
        <dbReference type="Pfam" id="PF07683"/>
    </source>
</evidence>
<dbReference type="HOGENOM" id="CLU_394024_0_0_1"/>
<dbReference type="SUPFAM" id="SSF90002">
    <property type="entry name" value="Hypothetical protein YjiA, C-terminal domain"/>
    <property type="match status" value="1"/>
</dbReference>
<dbReference type="InterPro" id="IPR027417">
    <property type="entry name" value="P-loop_NTPase"/>
</dbReference>
<dbReference type="InterPro" id="IPR029058">
    <property type="entry name" value="AB_hydrolase_fold"/>
</dbReference>
<comment type="similarity">
    <text evidence="4">Belongs to the SIMIBI class G3E GTPase family. ZNG1 subfamily.</text>
</comment>
<name>F0WP23_9STRA</name>
<dbReference type="InterPro" id="IPR051316">
    <property type="entry name" value="Zinc-reg_GTPase_activator"/>
</dbReference>
<dbReference type="GO" id="GO:0008233">
    <property type="term" value="F:peptidase activity"/>
    <property type="evidence" value="ECO:0007669"/>
    <property type="project" value="UniProtKB-KW"/>
</dbReference>
<gene>
    <name evidence="9" type="primary">AlNc14C178G8174</name>
    <name evidence="9" type="ORF">ALNC14_092100</name>
</gene>
<dbReference type="Gene3D" id="3.40.50.1820">
    <property type="entry name" value="alpha/beta hydrolase"/>
    <property type="match status" value="1"/>
</dbReference>
<proteinExistence type="inferred from homology"/>
<feature type="domain" description="AB hydrolase-1" evidence="6">
    <location>
        <begin position="462"/>
        <end position="579"/>
    </location>
</feature>
<dbReference type="InterPro" id="IPR000073">
    <property type="entry name" value="AB_hydrolase_1"/>
</dbReference>
<dbReference type="CDD" id="cd03112">
    <property type="entry name" value="CobW-like"/>
    <property type="match status" value="1"/>
</dbReference>
<dbReference type="GO" id="GO:0006508">
    <property type="term" value="P:proteolysis"/>
    <property type="evidence" value="ECO:0007669"/>
    <property type="project" value="UniProtKB-KW"/>
</dbReference>
<dbReference type="SUPFAM" id="SSF52540">
    <property type="entry name" value="P-loop containing nucleoside triphosphate hydrolases"/>
    <property type="match status" value="1"/>
</dbReference>
<protein>
    <submittedName>
        <fullName evidence="9">Serine protease family S09X putative</fullName>
    </submittedName>
</protein>
<dbReference type="PANTHER" id="PTHR13748:SF62">
    <property type="entry name" value="COBW DOMAIN-CONTAINING PROTEIN"/>
    <property type="match status" value="1"/>
</dbReference>
<evidence type="ECO:0000256" key="2">
    <source>
        <dbReference type="ARBA" id="ARBA00022801"/>
    </source>
</evidence>
<dbReference type="GO" id="GO:0005737">
    <property type="term" value="C:cytoplasm"/>
    <property type="evidence" value="ECO:0007669"/>
    <property type="project" value="TreeGrafter"/>
</dbReference>
<dbReference type="Gene3D" id="3.40.50.300">
    <property type="entry name" value="P-loop containing nucleotide triphosphate hydrolases"/>
    <property type="match status" value="1"/>
</dbReference>
<sequence>MDIHVFIASHGKRIAVIENEFGEEIGIESLVAKDGLDGNYLPEFFELGNGCICCSVRDDLVNTLERLLETKSGKFDYIIVETTGMANPGKVASVFWVDDELEGRMYLDGIITVVDAHNIEMHLERDATRNEAASQLAYADRILLNKEDLLEADSASKDKIETIIGSINGLAPFTWTRKGHVDLSYILEIQAFSTDRAHQVELALERDVDRENEGFKDETESTIDSDICPDSEQVTIPKKKQVAGRIHSGKVCTICVTIPEKDFSLEKLEHWLGEMLWNDQKGAADDANFQIFRIKGVVVVEESPYKHILQGVHDLFEITSSKEEWSDRISRIVFIGTELIESVSIRLFLIKLQTDNNEVVFKQGSHKMVDGLTANWTIWLTNAFYTGAALITGALSLLFVYQDKLLYFPSIPGAPKLTKDNPSGYRHPGEYDIDYEDVMIPTEDGIRIHAWLLKQFKSLAYPTIIFFHGNSGNIGFRLPNAVQLFRNVKCNILLVDYRGYGHSEGVPSEIGLQLDAKASLSFLRQHKEIDQSKIVVFGRSLGGAVAVYLATTAPKDEVAGVILENTFLSISSMIDAVMPALRYFKSIVLRIEWNNEERVTKLSQPILLIAGTADEVVPHFHMQKLHSILQPINTNVIWYAIENGTHNDTWLRGGHRYFDKFDAFFQQLFGSKSYRNEPKNSRSIEHQEAVLGVRHMLAAI</sequence>
<keyword evidence="2" id="KW-0378">Hydrolase</keyword>
<dbReference type="InterPro" id="IPR003495">
    <property type="entry name" value="CobW/HypB/UreG_nucleotide-bd"/>
</dbReference>
<dbReference type="Pfam" id="PF02492">
    <property type="entry name" value="cobW"/>
    <property type="match status" value="1"/>
</dbReference>
<dbReference type="EMBL" id="FR824223">
    <property type="protein sequence ID" value="CCA23067.1"/>
    <property type="molecule type" value="Genomic_DNA"/>
</dbReference>
<reference evidence="9" key="1">
    <citation type="journal article" date="2011" name="PLoS Biol.">
        <title>Gene gain and loss during evolution of obligate parasitism in the white rust pathogen of Arabidopsis thaliana.</title>
        <authorList>
            <person name="Kemen E."/>
            <person name="Gardiner A."/>
            <person name="Schultz-Larsen T."/>
            <person name="Kemen A.C."/>
            <person name="Balmuth A.L."/>
            <person name="Robert-Seilaniantz A."/>
            <person name="Bailey K."/>
            <person name="Holub E."/>
            <person name="Studholme D.J."/>
            <person name="Maclean D."/>
            <person name="Jones J.D."/>
        </authorList>
    </citation>
    <scope>NUCLEOTIDE SEQUENCE</scope>
</reference>
<dbReference type="Pfam" id="PF07683">
    <property type="entry name" value="CobW_C"/>
    <property type="match status" value="1"/>
</dbReference>
<dbReference type="AlphaFoldDB" id="F0WP23"/>
<dbReference type="PANTHER" id="PTHR13748">
    <property type="entry name" value="COBW-RELATED"/>
    <property type="match status" value="1"/>
</dbReference>
<accession>F0WP23</accession>
<keyword evidence="9" id="KW-0645">Protease</keyword>
<evidence type="ECO:0000259" key="7">
    <source>
        <dbReference type="Pfam" id="PF02492"/>
    </source>
</evidence>
<evidence type="ECO:0000256" key="5">
    <source>
        <dbReference type="ARBA" id="ARBA00049117"/>
    </source>
</evidence>
<evidence type="ECO:0000256" key="1">
    <source>
        <dbReference type="ARBA" id="ARBA00022741"/>
    </source>
</evidence>
<dbReference type="Pfam" id="PF00561">
    <property type="entry name" value="Abhydrolase_1"/>
    <property type="match status" value="1"/>
</dbReference>
<dbReference type="InterPro" id="IPR036627">
    <property type="entry name" value="CobW-likC_sf"/>
</dbReference>
<dbReference type="SUPFAM" id="SSF53474">
    <property type="entry name" value="alpha/beta-Hydrolases"/>
    <property type="match status" value="1"/>
</dbReference>
<organism evidence="9">
    <name type="scientific">Albugo laibachii Nc14</name>
    <dbReference type="NCBI Taxonomy" id="890382"/>
    <lineage>
        <taxon>Eukaryota</taxon>
        <taxon>Sar</taxon>
        <taxon>Stramenopiles</taxon>
        <taxon>Oomycota</taxon>
        <taxon>Peronosporomycetes</taxon>
        <taxon>Albuginales</taxon>
        <taxon>Albuginaceae</taxon>
        <taxon>Albugo</taxon>
    </lineage>
</organism>
<dbReference type="Gene3D" id="3.30.1220.10">
    <property type="entry name" value="CobW-like, C-terminal domain"/>
    <property type="match status" value="1"/>
</dbReference>
<evidence type="ECO:0000259" key="6">
    <source>
        <dbReference type="Pfam" id="PF00561"/>
    </source>
</evidence>
<reference evidence="9" key="2">
    <citation type="submission" date="2011-02" db="EMBL/GenBank/DDBJ databases">
        <authorList>
            <person name="MacLean D."/>
        </authorList>
    </citation>
    <scope>NUCLEOTIDE SEQUENCE</scope>
</reference>
<evidence type="ECO:0000256" key="3">
    <source>
        <dbReference type="ARBA" id="ARBA00023186"/>
    </source>
</evidence>
<dbReference type="InterPro" id="IPR011629">
    <property type="entry name" value="CobW-like_C"/>
</dbReference>
<keyword evidence="1" id="KW-0547">Nucleotide-binding</keyword>
<keyword evidence="3" id="KW-0143">Chaperone</keyword>
<evidence type="ECO:0000313" key="9">
    <source>
        <dbReference type="EMBL" id="CCA23067.1"/>
    </source>
</evidence>
<dbReference type="GO" id="GO:0000166">
    <property type="term" value="F:nucleotide binding"/>
    <property type="evidence" value="ECO:0007669"/>
    <property type="project" value="UniProtKB-KW"/>
</dbReference>
<evidence type="ECO:0000256" key="4">
    <source>
        <dbReference type="ARBA" id="ARBA00034320"/>
    </source>
</evidence>
<comment type="catalytic activity">
    <reaction evidence="5">
        <text>GTP + H2O = GDP + phosphate + H(+)</text>
        <dbReference type="Rhea" id="RHEA:19669"/>
        <dbReference type="ChEBI" id="CHEBI:15377"/>
        <dbReference type="ChEBI" id="CHEBI:15378"/>
        <dbReference type="ChEBI" id="CHEBI:37565"/>
        <dbReference type="ChEBI" id="CHEBI:43474"/>
        <dbReference type="ChEBI" id="CHEBI:58189"/>
    </reaction>
    <physiologicalReaction direction="left-to-right" evidence="5">
        <dbReference type="Rhea" id="RHEA:19670"/>
    </physiologicalReaction>
</comment>
<feature type="domain" description="CobW/HypB/UreG nucleotide-binding" evidence="7">
    <location>
        <begin position="8"/>
        <end position="173"/>
    </location>
</feature>